<keyword evidence="1" id="KW-0472">Membrane</keyword>
<dbReference type="GO" id="GO:0005525">
    <property type="term" value="F:GTP binding"/>
    <property type="evidence" value="ECO:0007669"/>
    <property type="project" value="InterPro"/>
</dbReference>
<keyword evidence="3" id="KW-1185">Reference proteome</keyword>
<dbReference type="GO" id="GO:0019843">
    <property type="term" value="F:rRNA binding"/>
    <property type="evidence" value="ECO:0007669"/>
    <property type="project" value="TreeGrafter"/>
</dbReference>
<dbReference type="Proteomes" id="UP000289340">
    <property type="component" value="Chromosome 7"/>
</dbReference>
<evidence type="ECO:0000256" key="1">
    <source>
        <dbReference type="SAM" id="Phobius"/>
    </source>
</evidence>
<dbReference type="InterPro" id="IPR027417">
    <property type="entry name" value="P-loop_NTPase"/>
</dbReference>
<keyword evidence="1" id="KW-1133">Transmembrane helix</keyword>
<accession>A0A445JY05</accession>
<name>A0A445JY05_GLYSO</name>
<dbReference type="PANTHER" id="PTHR42698">
    <property type="entry name" value="GTPASE ERA"/>
    <property type="match status" value="1"/>
</dbReference>
<dbReference type="SUPFAM" id="SSF52540">
    <property type="entry name" value="P-loop containing nucleoside triphosphate hydrolases"/>
    <property type="match status" value="1"/>
</dbReference>
<sequence>MKALRTLRRTLYSPTPATVFRAFFSAQPQPHHDDPTDSSVFDSSHYALEAEPTLKPEPKPTWDEKYRARADRVVFGEEGPKGKLRVKEEEDERRRRALAKALLEAAMDEGEDEEEEGKGAGLVKEDDQKSLSVGIIGAPNAGKSALTNYMLVLPQFQSWRNLDVLAEFAVADCFLKPCVGTKVAAVSRKTNTTTHEVVGVLTKGDTQIEDVGHLFFNCKKTNGLWWESLSWVRVVGPLSFNPVQHFYQFCDGFGTNVNYSTRCGWWIALTSSIWQHRNQLVFQGKPFDPWKVMDHVSLISGAGSGCSLTVLLFLEGSTLVLCILFFWYH</sequence>
<dbReference type="EMBL" id="QZWG01000007">
    <property type="protein sequence ID" value="RZC03362.1"/>
    <property type="molecule type" value="Genomic_DNA"/>
</dbReference>
<dbReference type="GO" id="GO:0043024">
    <property type="term" value="F:ribosomal small subunit binding"/>
    <property type="evidence" value="ECO:0007669"/>
    <property type="project" value="TreeGrafter"/>
</dbReference>
<organism evidence="2 3">
    <name type="scientific">Glycine soja</name>
    <name type="common">Wild soybean</name>
    <dbReference type="NCBI Taxonomy" id="3848"/>
    <lineage>
        <taxon>Eukaryota</taxon>
        <taxon>Viridiplantae</taxon>
        <taxon>Streptophyta</taxon>
        <taxon>Embryophyta</taxon>
        <taxon>Tracheophyta</taxon>
        <taxon>Spermatophyta</taxon>
        <taxon>Magnoliopsida</taxon>
        <taxon>eudicotyledons</taxon>
        <taxon>Gunneridae</taxon>
        <taxon>Pentapetalae</taxon>
        <taxon>rosids</taxon>
        <taxon>fabids</taxon>
        <taxon>Fabales</taxon>
        <taxon>Fabaceae</taxon>
        <taxon>Papilionoideae</taxon>
        <taxon>50 kb inversion clade</taxon>
        <taxon>NPAAA clade</taxon>
        <taxon>indigoferoid/millettioid clade</taxon>
        <taxon>Phaseoleae</taxon>
        <taxon>Glycine</taxon>
        <taxon>Glycine subgen. Soja</taxon>
    </lineage>
</organism>
<dbReference type="Gene3D" id="3.40.50.300">
    <property type="entry name" value="P-loop containing nucleotide triphosphate hydrolases"/>
    <property type="match status" value="1"/>
</dbReference>
<dbReference type="InterPro" id="IPR005662">
    <property type="entry name" value="GTPase_Era-like"/>
</dbReference>
<gene>
    <name evidence="2" type="ORF">D0Y65_018154</name>
</gene>
<reference evidence="2 3" key="1">
    <citation type="submission" date="2018-09" db="EMBL/GenBank/DDBJ databases">
        <title>A high-quality reference genome of wild soybean provides a powerful tool to mine soybean genomes.</title>
        <authorList>
            <person name="Xie M."/>
            <person name="Chung C.Y.L."/>
            <person name="Li M.-W."/>
            <person name="Wong F.-L."/>
            <person name="Chan T.-F."/>
            <person name="Lam H.-M."/>
        </authorList>
    </citation>
    <scope>NUCLEOTIDE SEQUENCE [LARGE SCALE GENOMIC DNA]</scope>
    <source>
        <strain evidence="3">cv. W05</strain>
        <tissue evidence="2">Hypocotyl of etiolated seedlings</tissue>
    </source>
</reference>
<evidence type="ECO:0000313" key="3">
    <source>
        <dbReference type="Proteomes" id="UP000289340"/>
    </source>
</evidence>
<feature type="transmembrane region" description="Helical" evidence="1">
    <location>
        <begin position="308"/>
        <end position="328"/>
    </location>
</feature>
<dbReference type="PANTHER" id="PTHR42698:SF1">
    <property type="entry name" value="GTPASE ERA, MITOCHONDRIAL"/>
    <property type="match status" value="1"/>
</dbReference>
<comment type="caution">
    <text evidence="2">The sequence shown here is derived from an EMBL/GenBank/DDBJ whole genome shotgun (WGS) entry which is preliminary data.</text>
</comment>
<keyword evidence="1" id="KW-0812">Transmembrane</keyword>
<dbReference type="AlphaFoldDB" id="A0A445JY05"/>
<protein>
    <submittedName>
        <fullName evidence="2">GTP-binding protein ERG</fullName>
    </submittedName>
</protein>
<evidence type="ECO:0000313" key="2">
    <source>
        <dbReference type="EMBL" id="RZC03362.1"/>
    </source>
</evidence>
<dbReference type="GO" id="GO:0000028">
    <property type="term" value="P:ribosomal small subunit assembly"/>
    <property type="evidence" value="ECO:0007669"/>
    <property type="project" value="TreeGrafter"/>
</dbReference>
<proteinExistence type="predicted"/>